<proteinExistence type="predicted"/>
<dbReference type="Pfam" id="PF01494">
    <property type="entry name" value="FAD_binding_3"/>
    <property type="match status" value="1"/>
</dbReference>
<keyword evidence="3" id="KW-0274">FAD</keyword>
<comment type="caution">
    <text evidence="7">The sequence shown here is derived from an EMBL/GenBank/DDBJ whole genome shotgun (WGS) entry which is preliminary data.</text>
</comment>
<dbReference type="Gene3D" id="3.50.50.60">
    <property type="entry name" value="FAD/NAD(P)-binding domain"/>
    <property type="match status" value="1"/>
</dbReference>
<reference evidence="7 8" key="1">
    <citation type="submission" date="2018-05" db="EMBL/GenBank/DDBJ databases">
        <title>Genome sequencing and assembly of the regulated plant pathogen Lachnellula willkommii and related sister species for the development of diagnostic species identification markers.</title>
        <authorList>
            <person name="Giroux E."/>
            <person name="Bilodeau G."/>
        </authorList>
    </citation>
    <scope>NUCLEOTIDE SEQUENCE [LARGE SCALE GENOMIC DNA]</scope>
    <source>
        <strain evidence="7 8">CBS 268.59</strain>
    </source>
</reference>
<keyword evidence="8" id="KW-1185">Reference proteome</keyword>
<keyword evidence="4" id="KW-0560">Oxidoreductase</keyword>
<organism evidence="7 8">
    <name type="scientific">Lachnellula suecica</name>
    <dbReference type="NCBI Taxonomy" id="602035"/>
    <lineage>
        <taxon>Eukaryota</taxon>
        <taxon>Fungi</taxon>
        <taxon>Dikarya</taxon>
        <taxon>Ascomycota</taxon>
        <taxon>Pezizomycotina</taxon>
        <taxon>Leotiomycetes</taxon>
        <taxon>Helotiales</taxon>
        <taxon>Lachnaceae</taxon>
        <taxon>Lachnellula</taxon>
    </lineage>
</organism>
<comment type="cofactor">
    <cofactor evidence="1">
        <name>FAD</name>
        <dbReference type="ChEBI" id="CHEBI:57692"/>
    </cofactor>
</comment>
<evidence type="ECO:0000256" key="5">
    <source>
        <dbReference type="ARBA" id="ARBA00023033"/>
    </source>
</evidence>
<evidence type="ECO:0000313" key="7">
    <source>
        <dbReference type="EMBL" id="TVY81560.1"/>
    </source>
</evidence>
<keyword evidence="2" id="KW-0285">Flavoprotein</keyword>
<dbReference type="SUPFAM" id="SSF51905">
    <property type="entry name" value="FAD/NAD(P)-binding domain"/>
    <property type="match status" value="1"/>
</dbReference>
<dbReference type="InterPro" id="IPR002938">
    <property type="entry name" value="FAD-bd"/>
</dbReference>
<sequence>MSVPHILIVGGGIGGLALAQNLKKRGISFTLFERDASPAIRAQGYRIRIAGGGVEGLKECLDDELFNLESMFPMGPGGRPGVGQGPSWLKMGGSGRRGGRINKQLRPAPILRQKRRIRRKREIVAQSQQEEKLVALDKSYPVDRTMLRNILLLGQEENVKFSKCFTHYEVSAVGVTAFFDDGTSEEGTLLVGADGTASLVRRQLLPNVHYLDTGSRVIYGKTPISEELVAQFPADPLKGTSIIQDQRPFTLFMEPVRFPKDAAMESKGRLPRTDDYIYWVLGGNAEAVGLSDEEFHNLSEKDASDLTLKLTTHWDPSFKAMFELQHIAQCAPLRLISAKRERPEWTPSPKVILIGDAIHAMMPAGGSGANCALADASHLARHISERGISEETMACFVDQMFDYALPAIDGSAQAGKKLLGFKDWEGAKEVTFN</sequence>
<dbReference type="Proteomes" id="UP000469558">
    <property type="component" value="Unassembled WGS sequence"/>
</dbReference>
<evidence type="ECO:0000256" key="4">
    <source>
        <dbReference type="ARBA" id="ARBA00023002"/>
    </source>
</evidence>
<evidence type="ECO:0000259" key="6">
    <source>
        <dbReference type="Pfam" id="PF01494"/>
    </source>
</evidence>
<dbReference type="GO" id="GO:0004497">
    <property type="term" value="F:monooxygenase activity"/>
    <property type="evidence" value="ECO:0007669"/>
    <property type="project" value="UniProtKB-KW"/>
</dbReference>
<protein>
    <submittedName>
        <fullName evidence="7">Putative FAD-dependent monooxygenase</fullName>
    </submittedName>
</protein>
<evidence type="ECO:0000256" key="2">
    <source>
        <dbReference type="ARBA" id="ARBA00022630"/>
    </source>
</evidence>
<keyword evidence="5 7" id="KW-0503">Monooxygenase</keyword>
<dbReference type="PRINTS" id="PR00420">
    <property type="entry name" value="RNGMNOXGNASE"/>
</dbReference>
<name>A0A8T9CCH9_9HELO</name>
<accession>A0A8T9CCH9</accession>
<dbReference type="InterPro" id="IPR036188">
    <property type="entry name" value="FAD/NAD-bd_sf"/>
</dbReference>
<gene>
    <name evidence="7" type="ORF">LSUE1_G002807</name>
</gene>
<dbReference type="Pfam" id="PF13450">
    <property type="entry name" value="NAD_binding_8"/>
    <property type="match status" value="1"/>
</dbReference>
<dbReference type="EMBL" id="QGMK01000459">
    <property type="protein sequence ID" value="TVY81560.1"/>
    <property type="molecule type" value="Genomic_DNA"/>
</dbReference>
<dbReference type="AlphaFoldDB" id="A0A8T9CCH9"/>
<feature type="domain" description="FAD-binding" evidence="6">
    <location>
        <begin position="350"/>
        <end position="384"/>
    </location>
</feature>
<dbReference type="OrthoDB" id="655030at2759"/>
<evidence type="ECO:0000256" key="3">
    <source>
        <dbReference type="ARBA" id="ARBA00022827"/>
    </source>
</evidence>
<dbReference type="GO" id="GO:0071949">
    <property type="term" value="F:FAD binding"/>
    <property type="evidence" value="ECO:0007669"/>
    <property type="project" value="InterPro"/>
</dbReference>
<evidence type="ECO:0000256" key="1">
    <source>
        <dbReference type="ARBA" id="ARBA00001974"/>
    </source>
</evidence>
<dbReference type="PANTHER" id="PTHR47178:SF5">
    <property type="entry name" value="FAD-BINDING DOMAIN-CONTAINING PROTEIN"/>
    <property type="match status" value="1"/>
</dbReference>
<evidence type="ECO:0000313" key="8">
    <source>
        <dbReference type="Proteomes" id="UP000469558"/>
    </source>
</evidence>
<dbReference type="PANTHER" id="PTHR47178">
    <property type="entry name" value="MONOOXYGENASE, FAD-BINDING"/>
    <property type="match status" value="1"/>
</dbReference>